<feature type="compositionally biased region" description="Basic and acidic residues" evidence="1">
    <location>
        <begin position="624"/>
        <end position="643"/>
    </location>
</feature>
<dbReference type="AlphaFoldDB" id="A0A9Q1APX8"/>
<dbReference type="EMBL" id="JAPFRF010000024">
    <property type="protein sequence ID" value="KAJ7303270.1"/>
    <property type="molecule type" value="Genomic_DNA"/>
</dbReference>
<protein>
    <submittedName>
        <fullName evidence="2">Uncharacterized protein</fullName>
    </submittedName>
</protein>
<feature type="region of interest" description="Disordered" evidence="1">
    <location>
        <begin position="371"/>
        <end position="461"/>
    </location>
</feature>
<proteinExistence type="predicted"/>
<feature type="compositionally biased region" description="Basic and acidic residues" evidence="1">
    <location>
        <begin position="476"/>
        <end position="490"/>
    </location>
</feature>
<name>A0A9Q1APX8_9SAUR</name>
<dbReference type="OrthoDB" id="10566734at2759"/>
<gene>
    <name evidence="2" type="ORF">JRQ81_012209</name>
</gene>
<feature type="region of interest" description="Disordered" evidence="1">
    <location>
        <begin position="218"/>
        <end position="254"/>
    </location>
</feature>
<sequence>MRAFLPVQNANAGVGEGRLGVVVEERTPPSCAFSNSFFSVCSFQEACQPGRSVHTRSVVLTGLCHLEWVTPHRRTIRKPRPLRSGAASWVCSPIPGTTGRRKEMEMYQGKAPDLHLGTALNQGVKVEEDSTGREPEEGALQSSHRKEFADGTSLATVCFAPPTGPKEQWDAQWQQFLKTMEAPSLKVGNSEGSCHCWTVLPTSEEACSVSRAQQREIVPQVPFGSSEEARGPPDRTPAERVAREETSDQAGVHKSVIKESAQFPEVKQAGSKPGQQQLLKDPKEEENYILIEEDEKTPAEAQHQTERPTETCRAFDEESAQFLEAEEAGSEPEEELVFQEIRQDGHCVLIGEDGKATVEELHPPEIVVELESSEGSFREAQRAGEISRAQHLNTPEKKKEKSSNSLRTYENRAKNKSFQTVLMPQQEPERWEPPTCRTFDEESAQFPEAKEAGSEPGQELMFQEITPDGHIVLIGEDGKATTEEQRRPEVVVELESPGPSFREARPGAELSRSQQLRNPEKRKEKSSGSLRTYEKRVKTKTFQTVLVQPPDPARWEPPTCRTFDEESAQFPDGKEAGSEPGQELMFQEITPDGHVVLIGEDGKVTGEEQQPADVAVKAEPSRPPFKEAQHRTLNEAETRKDKSSNSLRTYENRVKTKAFQAALMPPQDPGPWEPPMCRTASEQSAQFPEATQAGSEPGQELFCKEIKEEEEDYVLIGADGKVAVEETLLPKTATGVGPERQAGRGGQQVGKVTLHQKCNDLEKKRSSCSYSLKTNVKKIKTEVFETDPMLQQDLERSGALVPEATQTGSEPGQELFCKEIKEEEIYVLIAEDGQAYKEEQHQPDSFIEVELSRQLFGEDQCDDETCRQVWDQKVLAILCRLRLPVGTETEETGGLHSESCLGEYEEQDAPLFYHIVTDAVTRMTKKETEVAE</sequence>
<keyword evidence="3" id="KW-1185">Reference proteome</keyword>
<feature type="region of interest" description="Disordered" evidence="1">
    <location>
        <begin position="127"/>
        <end position="146"/>
    </location>
</feature>
<reference evidence="2" key="1">
    <citation type="journal article" date="2023" name="DNA Res.">
        <title>Chromosome-level genome assembly of Phrynocephalus forsythii using third-generation DNA sequencing and Hi-C analysis.</title>
        <authorList>
            <person name="Qi Y."/>
            <person name="Zhao W."/>
            <person name="Zhao Y."/>
            <person name="Niu C."/>
            <person name="Cao S."/>
            <person name="Zhang Y."/>
        </authorList>
    </citation>
    <scope>NUCLEOTIDE SEQUENCE</scope>
    <source>
        <tissue evidence="2">Muscle</tissue>
    </source>
</reference>
<feature type="compositionally biased region" description="Basic and acidic residues" evidence="1">
    <location>
        <begin position="127"/>
        <end position="136"/>
    </location>
</feature>
<comment type="caution">
    <text evidence="2">The sequence shown here is derived from an EMBL/GenBank/DDBJ whole genome shotgun (WGS) entry which is preliminary data.</text>
</comment>
<feature type="compositionally biased region" description="Basic and acidic residues" evidence="1">
    <location>
        <begin position="227"/>
        <end position="246"/>
    </location>
</feature>
<evidence type="ECO:0000313" key="3">
    <source>
        <dbReference type="Proteomes" id="UP001142489"/>
    </source>
</evidence>
<organism evidence="2 3">
    <name type="scientific">Phrynocephalus forsythii</name>
    <dbReference type="NCBI Taxonomy" id="171643"/>
    <lineage>
        <taxon>Eukaryota</taxon>
        <taxon>Metazoa</taxon>
        <taxon>Chordata</taxon>
        <taxon>Craniata</taxon>
        <taxon>Vertebrata</taxon>
        <taxon>Euteleostomi</taxon>
        <taxon>Lepidosauria</taxon>
        <taxon>Squamata</taxon>
        <taxon>Bifurcata</taxon>
        <taxon>Unidentata</taxon>
        <taxon>Episquamata</taxon>
        <taxon>Toxicofera</taxon>
        <taxon>Iguania</taxon>
        <taxon>Acrodonta</taxon>
        <taxon>Agamidae</taxon>
        <taxon>Agaminae</taxon>
        <taxon>Phrynocephalus</taxon>
    </lineage>
</organism>
<feature type="compositionally biased region" description="Basic and acidic residues" evidence="1">
    <location>
        <begin position="518"/>
        <end position="536"/>
    </location>
</feature>
<feature type="region of interest" description="Disordered" evidence="1">
    <location>
        <begin position="475"/>
        <end position="579"/>
    </location>
</feature>
<evidence type="ECO:0000313" key="2">
    <source>
        <dbReference type="EMBL" id="KAJ7303270.1"/>
    </source>
</evidence>
<accession>A0A9Q1APX8</accession>
<evidence type="ECO:0000256" key="1">
    <source>
        <dbReference type="SAM" id="MobiDB-lite"/>
    </source>
</evidence>
<feature type="region of interest" description="Disordered" evidence="1">
    <location>
        <begin position="604"/>
        <end position="650"/>
    </location>
</feature>
<dbReference type="Proteomes" id="UP001142489">
    <property type="component" value="Unassembled WGS sequence"/>
</dbReference>